<reference evidence="2" key="1">
    <citation type="submission" date="2024-01" db="EMBL/GenBank/DDBJ databases">
        <title>The genome sequence of Micromonospora mangrovi CCTCC AA 2012012.</title>
        <authorList>
            <person name="Gao J."/>
        </authorList>
    </citation>
    <scope>NUCLEOTIDE SEQUENCE</scope>
    <source>
        <strain evidence="2">CCTCC AA 2012012</strain>
    </source>
</reference>
<evidence type="ECO:0000313" key="2">
    <source>
        <dbReference type="EMBL" id="XBP96309.1"/>
    </source>
</evidence>
<reference evidence="3" key="2">
    <citation type="submission" date="2024-06" db="EMBL/GenBank/DDBJ databases">
        <title>Micromonospora mangrovi CCTCC AA 2012012 genome sequences.</title>
        <authorList>
            <person name="Gao J."/>
        </authorList>
    </citation>
    <scope>NUCLEOTIDE SEQUENCE</scope>
    <source>
        <strain evidence="3">CCTCC AA 2012012</strain>
    </source>
</reference>
<dbReference type="RefSeq" id="WP_350937926.1">
    <property type="nucleotide sequence ID" value="NZ_CP157762.1"/>
</dbReference>
<evidence type="ECO:0000259" key="1">
    <source>
        <dbReference type="Pfam" id="PF24693"/>
    </source>
</evidence>
<accession>A0AAU7MFR2</accession>
<feature type="domain" description="DUF7660" evidence="1">
    <location>
        <begin position="17"/>
        <end position="86"/>
    </location>
</feature>
<name>A0AAU7MFR2_9ACTN</name>
<gene>
    <name evidence="3" type="ORF">ABUL08_13280</name>
    <name evidence="2" type="ORF">VK199_13220</name>
</gene>
<dbReference type="EMBL" id="CP157762">
    <property type="protein sequence ID" value="XBP96309.1"/>
    <property type="molecule type" value="Genomic_DNA"/>
</dbReference>
<sequence length="86" mass="9949">MEQDLDALAARVVDHLDFADFVDTLAADSADHPENWENRSLETFLGAWGEFSRSAESWARNNGEEFPLKLTWRFLAEMLLIAREYE</sequence>
<organism evidence="2">
    <name type="scientific">Micromonospora sp. CCTCC AA 2012012</name>
    <dbReference type="NCBI Taxonomy" id="3111921"/>
    <lineage>
        <taxon>Bacteria</taxon>
        <taxon>Bacillati</taxon>
        <taxon>Actinomycetota</taxon>
        <taxon>Actinomycetes</taxon>
        <taxon>Micromonosporales</taxon>
        <taxon>Micromonosporaceae</taxon>
        <taxon>Micromonospora</taxon>
    </lineage>
</organism>
<protein>
    <recommendedName>
        <fullName evidence="1">DUF7660 domain-containing protein</fullName>
    </recommendedName>
</protein>
<evidence type="ECO:0000313" key="3">
    <source>
        <dbReference type="EMBL" id="XCH77014.1"/>
    </source>
</evidence>
<dbReference type="AlphaFoldDB" id="A0AAU7MFR2"/>
<dbReference type="Pfam" id="PF24693">
    <property type="entry name" value="DUF7660"/>
    <property type="match status" value="1"/>
</dbReference>
<dbReference type="EMBL" id="CP159342">
    <property type="protein sequence ID" value="XCH77014.1"/>
    <property type="molecule type" value="Genomic_DNA"/>
</dbReference>
<dbReference type="InterPro" id="IPR056077">
    <property type="entry name" value="DUF7660"/>
</dbReference>
<proteinExistence type="predicted"/>